<dbReference type="InParanoid" id="A0A2H3DJ15"/>
<evidence type="ECO:0000313" key="2">
    <source>
        <dbReference type="Proteomes" id="UP000217790"/>
    </source>
</evidence>
<accession>A0A2H3DJ15</accession>
<gene>
    <name evidence="1" type="ORF">ARMGADRAFT_1029721</name>
</gene>
<name>A0A2H3DJ15_ARMGA</name>
<keyword evidence="2" id="KW-1185">Reference proteome</keyword>
<organism evidence="1 2">
    <name type="scientific">Armillaria gallica</name>
    <name type="common">Bulbous honey fungus</name>
    <name type="synonym">Armillaria bulbosa</name>
    <dbReference type="NCBI Taxonomy" id="47427"/>
    <lineage>
        <taxon>Eukaryota</taxon>
        <taxon>Fungi</taxon>
        <taxon>Dikarya</taxon>
        <taxon>Basidiomycota</taxon>
        <taxon>Agaricomycotina</taxon>
        <taxon>Agaricomycetes</taxon>
        <taxon>Agaricomycetidae</taxon>
        <taxon>Agaricales</taxon>
        <taxon>Marasmiineae</taxon>
        <taxon>Physalacriaceae</taxon>
        <taxon>Armillaria</taxon>
    </lineage>
</organism>
<dbReference type="AlphaFoldDB" id="A0A2H3DJ15"/>
<reference evidence="2" key="1">
    <citation type="journal article" date="2017" name="Nat. Ecol. Evol.">
        <title>Genome expansion and lineage-specific genetic innovations in the forest pathogenic fungi Armillaria.</title>
        <authorList>
            <person name="Sipos G."/>
            <person name="Prasanna A.N."/>
            <person name="Walter M.C."/>
            <person name="O'Connor E."/>
            <person name="Balint B."/>
            <person name="Krizsan K."/>
            <person name="Kiss B."/>
            <person name="Hess J."/>
            <person name="Varga T."/>
            <person name="Slot J."/>
            <person name="Riley R."/>
            <person name="Boka B."/>
            <person name="Rigling D."/>
            <person name="Barry K."/>
            <person name="Lee J."/>
            <person name="Mihaltcheva S."/>
            <person name="LaButti K."/>
            <person name="Lipzen A."/>
            <person name="Waldron R."/>
            <person name="Moloney N.M."/>
            <person name="Sperisen C."/>
            <person name="Kredics L."/>
            <person name="Vagvoelgyi C."/>
            <person name="Patrignani A."/>
            <person name="Fitzpatrick D."/>
            <person name="Nagy I."/>
            <person name="Doyle S."/>
            <person name="Anderson J.B."/>
            <person name="Grigoriev I.V."/>
            <person name="Gueldener U."/>
            <person name="Muensterkoetter M."/>
            <person name="Nagy L.G."/>
        </authorList>
    </citation>
    <scope>NUCLEOTIDE SEQUENCE [LARGE SCALE GENOMIC DNA]</scope>
    <source>
        <strain evidence="2">Ar21-2</strain>
    </source>
</reference>
<dbReference type="Proteomes" id="UP000217790">
    <property type="component" value="Unassembled WGS sequence"/>
</dbReference>
<sequence>MSVTFCFQTSVFISKPQMLKARRYPHRLPASSQHTRSSSSFWGSSLTMFSTVRARKGRQETIAPQVMHMKYCVTTWDQTRPTRPLSVIYDANVGNSGCGNSYRLERHPQAICMLSNVPHEPRQTAGNEGRAPSSADRIGSTPWLLPLRSDVKSLRYSATNHLSYWKNWSKSWLNSKSAPPAAPASVVFSALQTDSMIGSGLDFWLTGGTTSDKPTLFRPLGAAGPCSSKKWAHPWSANVFPNKPWGHCQNDALRQGRRESTVASLVTHSVRWTLKAMGYKGVWAMRVVTFSLSLRKVKRAKDTCFWHFCLVPSIVLMTALERHFGNFLKSKFDPGPANVWGTREEILVKCYGLWVMGYGINFPANEVGGSKNLWGMGEYGLRGIWVMREATVLA</sequence>
<proteinExistence type="predicted"/>
<dbReference type="EMBL" id="KZ293655">
    <property type="protein sequence ID" value="PBK93844.1"/>
    <property type="molecule type" value="Genomic_DNA"/>
</dbReference>
<evidence type="ECO:0000313" key="1">
    <source>
        <dbReference type="EMBL" id="PBK93844.1"/>
    </source>
</evidence>
<dbReference type="OrthoDB" id="2891292at2759"/>
<protein>
    <submittedName>
        <fullName evidence="1">Uncharacterized protein</fullName>
    </submittedName>
</protein>